<reference evidence="1 2" key="1">
    <citation type="journal article" date="2017" name="Nat. Commun.">
        <title>Genome assembly with in vitro proximity ligation data and whole-genome triplication in lettuce.</title>
        <authorList>
            <person name="Reyes-Chin-Wo S."/>
            <person name="Wang Z."/>
            <person name="Yang X."/>
            <person name="Kozik A."/>
            <person name="Arikit S."/>
            <person name="Song C."/>
            <person name="Xia L."/>
            <person name="Froenicke L."/>
            <person name="Lavelle D.O."/>
            <person name="Truco M.J."/>
            <person name="Xia R."/>
            <person name="Zhu S."/>
            <person name="Xu C."/>
            <person name="Xu H."/>
            <person name="Xu X."/>
            <person name="Cox K."/>
            <person name="Korf I."/>
            <person name="Meyers B.C."/>
            <person name="Michelmore R.W."/>
        </authorList>
    </citation>
    <scope>NUCLEOTIDE SEQUENCE [LARGE SCALE GENOMIC DNA]</scope>
    <source>
        <strain evidence="2">cv. Salinas</strain>
        <tissue evidence="1">Seedlings</tissue>
    </source>
</reference>
<proteinExistence type="predicted"/>
<comment type="caution">
    <text evidence="1">The sequence shown here is derived from an EMBL/GenBank/DDBJ whole genome shotgun (WGS) entry which is preliminary data.</text>
</comment>
<evidence type="ECO:0000313" key="2">
    <source>
        <dbReference type="Proteomes" id="UP000235145"/>
    </source>
</evidence>
<sequence>MLSRVFYLDITSEKSMLPLDIDIDDLKTRLRFPPATNVQQLSFGTIGDECLWERSPFFDAFFEICHPKHVFAKPDAWLRQNNHFCRIMLREVLEKKTTTAKWPHHLKHVQIKQPLHKIWKTLTNSKKSFLDGSTPGVWLQFKLQWR</sequence>
<dbReference type="EMBL" id="NBSK02000003">
    <property type="protein sequence ID" value="KAJ0219162.1"/>
    <property type="molecule type" value="Genomic_DNA"/>
</dbReference>
<organism evidence="1 2">
    <name type="scientific">Lactuca sativa</name>
    <name type="common">Garden lettuce</name>
    <dbReference type="NCBI Taxonomy" id="4236"/>
    <lineage>
        <taxon>Eukaryota</taxon>
        <taxon>Viridiplantae</taxon>
        <taxon>Streptophyta</taxon>
        <taxon>Embryophyta</taxon>
        <taxon>Tracheophyta</taxon>
        <taxon>Spermatophyta</taxon>
        <taxon>Magnoliopsida</taxon>
        <taxon>eudicotyledons</taxon>
        <taxon>Gunneridae</taxon>
        <taxon>Pentapetalae</taxon>
        <taxon>asterids</taxon>
        <taxon>campanulids</taxon>
        <taxon>Asterales</taxon>
        <taxon>Asteraceae</taxon>
        <taxon>Cichorioideae</taxon>
        <taxon>Cichorieae</taxon>
        <taxon>Lactucinae</taxon>
        <taxon>Lactuca</taxon>
    </lineage>
</organism>
<protein>
    <submittedName>
        <fullName evidence="1">Uncharacterized protein</fullName>
    </submittedName>
</protein>
<keyword evidence="2" id="KW-1185">Reference proteome</keyword>
<dbReference type="Proteomes" id="UP000235145">
    <property type="component" value="Unassembled WGS sequence"/>
</dbReference>
<dbReference type="AlphaFoldDB" id="A0A9R1WA75"/>
<gene>
    <name evidence="1" type="ORF">LSAT_V11C300144900</name>
</gene>
<accession>A0A9R1WA75</accession>
<evidence type="ECO:0000313" key="1">
    <source>
        <dbReference type="EMBL" id="KAJ0219162.1"/>
    </source>
</evidence>
<name>A0A9R1WA75_LACSA</name>